<gene>
    <name evidence="16" type="ORF">METUNv1_03066</name>
</gene>
<dbReference type="CDD" id="cd02440">
    <property type="entry name" value="AdoMet_MTases"/>
    <property type="match status" value="1"/>
</dbReference>
<evidence type="ECO:0000256" key="8">
    <source>
        <dbReference type="ARBA" id="ARBA00022679"/>
    </source>
</evidence>
<dbReference type="GO" id="GO:0003723">
    <property type="term" value="F:RNA binding"/>
    <property type="evidence" value="ECO:0007669"/>
    <property type="project" value="UniProtKB-UniRule"/>
</dbReference>
<evidence type="ECO:0000256" key="10">
    <source>
        <dbReference type="ARBA" id="ARBA00022884"/>
    </source>
</evidence>
<dbReference type="InterPro" id="IPR029063">
    <property type="entry name" value="SAM-dependent_MTases_sf"/>
</dbReference>
<dbReference type="PROSITE" id="PS01153">
    <property type="entry name" value="NOL1_NOP2_SUN"/>
    <property type="match status" value="1"/>
</dbReference>
<dbReference type="Gene3D" id="1.10.940.10">
    <property type="entry name" value="NusB-like"/>
    <property type="match status" value="1"/>
</dbReference>
<dbReference type="Proteomes" id="UP000005019">
    <property type="component" value="Unassembled WGS sequence"/>
</dbReference>
<keyword evidence="7 14" id="KW-0489">Methyltransferase</keyword>
<dbReference type="Pfam" id="PF01189">
    <property type="entry name" value="Methyltr_RsmB-F"/>
    <property type="match status" value="1"/>
</dbReference>
<dbReference type="InterPro" id="IPR049560">
    <property type="entry name" value="MeTrfase_RsmB-F_NOP2_cat"/>
</dbReference>
<name>F5RFI5_METUF</name>
<evidence type="ECO:0000313" key="16">
    <source>
        <dbReference type="EMBL" id="EGK70841.1"/>
    </source>
</evidence>
<evidence type="ECO:0000256" key="6">
    <source>
        <dbReference type="ARBA" id="ARBA00022552"/>
    </source>
</evidence>
<feature type="binding site" evidence="14">
    <location>
        <begin position="241"/>
        <end position="247"/>
    </location>
    <ligand>
        <name>S-adenosyl-L-methionine</name>
        <dbReference type="ChEBI" id="CHEBI:59789"/>
    </ligand>
</feature>
<dbReference type="PANTHER" id="PTHR22807:SF61">
    <property type="entry name" value="NOL1_NOP2_SUN FAMILY PROTEIN _ ANTITERMINATION NUSB DOMAIN-CONTAINING PROTEIN"/>
    <property type="match status" value="1"/>
</dbReference>
<evidence type="ECO:0000256" key="7">
    <source>
        <dbReference type="ARBA" id="ARBA00022603"/>
    </source>
</evidence>
<organism evidence="16 17">
    <name type="scientific">Methyloversatilis universalis (strain ATCC BAA-1314 / DSM 25237 / JCM 13912 / CCUG 52030 / FAM5)</name>
    <dbReference type="NCBI Taxonomy" id="1000565"/>
    <lineage>
        <taxon>Bacteria</taxon>
        <taxon>Pseudomonadati</taxon>
        <taxon>Pseudomonadota</taxon>
        <taxon>Betaproteobacteria</taxon>
        <taxon>Nitrosomonadales</taxon>
        <taxon>Sterolibacteriaceae</taxon>
        <taxon>Methyloversatilis</taxon>
    </lineage>
</organism>
<reference evidence="16 17" key="1">
    <citation type="journal article" date="2011" name="J. Bacteriol.">
        <title>Genome sequence of Methyloversatilis universalis FAM5T, a methylotrophic representative of the order Rhodocyclales.</title>
        <authorList>
            <person name="Kittichotirat W."/>
            <person name="Good N.M."/>
            <person name="Hall R."/>
            <person name="Bringel F."/>
            <person name="Lajus A."/>
            <person name="Medigue C."/>
            <person name="Smalley N.E."/>
            <person name="Beck D."/>
            <person name="Bumgarner R."/>
            <person name="Vuilleumier S."/>
            <person name="Kalyuzhnaya M.G."/>
        </authorList>
    </citation>
    <scope>NUCLEOTIDE SEQUENCE [LARGE SCALE GENOMIC DNA]</scope>
    <source>
        <strain evidence="17">ATCC BAA-1314 / JCM 13912 / FAM5</strain>
    </source>
</reference>
<keyword evidence="6" id="KW-0698">rRNA processing</keyword>
<comment type="function">
    <text evidence="1">Specifically methylates the cytosine at position 967 (m5C967) of 16S rRNA.</text>
</comment>
<evidence type="ECO:0000256" key="13">
    <source>
        <dbReference type="ARBA" id="ARBA00047283"/>
    </source>
</evidence>
<dbReference type="GO" id="GO:0005737">
    <property type="term" value="C:cytoplasm"/>
    <property type="evidence" value="ECO:0007669"/>
    <property type="project" value="UniProtKB-SubCell"/>
</dbReference>
<evidence type="ECO:0000256" key="1">
    <source>
        <dbReference type="ARBA" id="ARBA00002724"/>
    </source>
</evidence>
<keyword evidence="9 14" id="KW-0949">S-adenosyl-L-methionine</keyword>
<evidence type="ECO:0000256" key="11">
    <source>
        <dbReference type="ARBA" id="ARBA00030399"/>
    </source>
</evidence>
<feature type="domain" description="SAM-dependent MTase RsmB/NOP-type" evidence="15">
    <location>
        <begin position="153"/>
        <end position="412"/>
    </location>
</feature>
<dbReference type="SUPFAM" id="SSF53335">
    <property type="entry name" value="S-adenosyl-L-methionine-dependent methyltransferases"/>
    <property type="match status" value="1"/>
</dbReference>
<dbReference type="InterPro" id="IPR001678">
    <property type="entry name" value="MeTrfase_RsmB-F_NOP2_dom"/>
</dbReference>
<dbReference type="GO" id="GO:0008649">
    <property type="term" value="F:rRNA methyltransferase activity"/>
    <property type="evidence" value="ECO:0007669"/>
    <property type="project" value="InterPro"/>
</dbReference>
<dbReference type="AlphaFoldDB" id="F5RFI5"/>
<comment type="catalytic activity">
    <reaction evidence="13">
        <text>cytidine(967) in 16S rRNA + S-adenosyl-L-methionine = 5-methylcytidine(967) in 16S rRNA + S-adenosyl-L-homocysteine + H(+)</text>
        <dbReference type="Rhea" id="RHEA:42748"/>
        <dbReference type="Rhea" id="RHEA-COMP:10219"/>
        <dbReference type="Rhea" id="RHEA-COMP:10220"/>
        <dbReference type="ChEBI" id="CHEBI:15378"/>
        <dbReference type="ChEBI" id="CHEBI:57856"/>
        <dbReference type="ChEBI" id="CHEBI:59789"/>
        <dbReference type="ChEBI" id="CHEBI:74483"/>
        <dbReference type="ChEBI" id="CHEBI:82748"/>
        <dbReference type="EC" id="2.1.1.176"/>
    </reaction>
</comment>
<evidence type="ECO:0000256" key="9">
    <source>
        <dbReference type="ARBA" id="ARBA00022691"/>
    </source>
</evidence>
<dbReference type="STRING" id="1000565.METUNv1_03066"/>
<dbReference type="InterPro" id="IPR035926">
    <property type="entry name" value="NusB-like_sf"/>
</dbReference>
<dbReference type="InterPro" id="IPR006027">
    <property type="entry name" value="NusB_RsmB_TIM44"/>
</dbReference>
<dbReference type="EC" id="2.1.1.176" evidence="4"/>
<dbReference type="Gene3D" id="3.30.70.1170">
    <property type="entry name" value="Sun protein, domain 3"/>
    <property type="match status" value="1"/>
</dbReference>
<keyword evidence="10 14" id="KW-0694">RNA-binding</keyword>
<dbReference type="PANTHER" id="PTHR22807">
    <property type="entry name" value="NOP2 YEAST -RELATED NOL1/NOP2/FMU SUN DOMAIN-CONTAINING"/>
    <property type="match status" value="1"/>
</dbReference>
<dbReference type="Gene3D" id="1.10.287.730">
    <property type="entry name" value="Helix hairpin bin"/>
    <property type="match status" value="1"/>
</dbReference>
<protein>
    <recommendedName>
        <fullName evidence="4">16S rRNA (cytosine(967)-C(5))-methyltransferase</fullName>
        <ecNumber evidence="4">2.1.1.176</ecNumber>
    </recommendedName>
    <alternativeName>
        <fullName evidence="11">16S rRNA m5C967 methyltransferase</fullName>
    </alternativeName>
    <alternativeName>
        <fullName evidence="12">rRNA (cytosine-C(5)-)-methyltransferase RsmB</fullName>
    </alternativeName>
</protein>
<dbReference type="GO" id="GO:0006355">
    <property type="term" value="P:regulation of DNA-templated transcription"/>
    <property type="evidence" value="ECO:0007669"/>
    <property type="project" value="InterPro"/>
</dbReference>
<feature type="active site" description="Nucleophile" evidence="14">
    <location>
        <position position="361"/>
    </location>
</feature>
<feature type="binding site" evidence="14">
    <location>
        <position position="289"/>
    </location>
    <ligand>
        <name>S-adenosyl-L-methionine</name>
        <dbReference type="ChEBI" id="CHEBI:59789"/>
    </ligand>
</feature>
<keyword evidence="17" id="KW-1185">Reference proteome</keyword>
<evidence type="ECO:0000256" key="2">
    <source>
        <dbReference type="ARBA" id="ARBA00004496"/>
    </source>
</evidence>
<dbReference type="InterPro" id="IPR023267">
    <property type="entry name" value="RCMT"/>
</dbReference>
<dbReference type="NCBIfam" id="TIGR00563">
    <property type="entry name" value="rsmB"/>
    <property type="match status" value="1"/>
</dbReference>
<accession>F5RFI5</accession>
<evidence type="ECO:0000313" key="17">
    <source>
        <dbReference type="Proteomes" id="UP000005019"/>
    </source>
</evidence>
<evidence type="ECO:0000256" key="14">
    <source>
        <dbReference type="PROSITE-ProRule" id="PRU01023"/>
    </source>
</evidence>
<dbReference type="Gene3D" id="3.40.50.150">
    <property type="entry name" value="Vaccinia Virus protein VP39"/>
    <property type="match status" value="1"/>
</dbReference>
<comment type="subcellular location">
    <subcellularLocation>
        <location evidence="2">Cytoplasm</location>
    </subcellularLocation>
</comment>
<dbReference type="NCBIfam" id="NF008149">
    <property type="entry name" value="PRK10901.1"/>
    <property type="match status" value="1"/>
</dbReference>
<evidence type="ECO:0000256" key="4">
    <source>
        <dbReference type="ARBA" id="ARBA00012140"/>
    </source>
</evidence>
<dbReference type="InterPro" id="IPR054728">
    <property type="entry name" value="RsmB-like_ferredoxin"/>
</dbReference>
<feature type="binding site" evidence="14">
    <location>
        <position position="263"/>
    </location>
    <ligand>
        <name>S-adenosyl-L-methionine</name>
        <dbReference type="ChEBI" id="CHEBI:59789"/>
    </ligand>
</feature>
<dbReference type="RefSeq" id="WP_008063214.1">
    <property type="nucleotide sequence ID" value="NZ_AFHG01000053.1"/>
</dbReference>
<evidence type="ECO:0000256" key="3">
    <source>
        <dbReference type="ARBA" id="ARBA00007494"/>
    </source>
</evidence>
<dbReference type="Pfam" id="PF01029">
    <property type="entry name" value="NusB"/>
    <property type="match status" value="1"/>
</dbReference>
<dbReference type="SUPFAM" id="SSF48013">
    <property type="entry name" value="NusB-like"/>
    <property type="match status" value="1"/>
</dbReference>
<dbReference type="PROSITE" id="PS51686">
    <property type="entry name" value="SAM_MT_RSMB_NOP"/>
    <property type="match status" value="1"/>
</dbReference>
<evidence type="ECO:0000259" key="15">
    <source>
        <dbReference type="PROSITE" id="PS51686"/>
    </source>
</evidence>
<dbReference type="FunFam" id="3.40.50.150:FF:000022">
    <property type="entry name" value="Ribosomal RNA small subunit methyltransferase B"/>
    <property type="match status" value="1"/>
</dbReference>
<evidence type="ECO:0000256" key="5">
    <source>
        <dbReference type="ARBA" id="ARBA00022490"/>
    </source>
</evidence>
<dbReference type="Pfam" id="PF22458">
    <property type="entry name" value="RsmF-B_ferredox"/>
    <property type="match status" value="1"/>
</dbReference>
<keyword evidence="8 14" id="KW-0808">Transferase</keyword>
<dbReference type="InterPro" id="IPR018314">
    <property type="entry name" value="RsmB/NOL1/NOP2-like_CS"/>
</dbReference>
<dbReference type="PRINTS" id="PR02008">
    <property type="entry name" value="RCMTFAMILY"/>
</dbReference>
<keyword evidence="5" id="KW-0963">Cytoplasm</keyword>
<sequence length="416" mass="44114">MDAARAVAAVTAGETLDDAFARMSDGLSDNGAAVRDLAYQCLRAHAGIDRRLAVLVPKPLREADRQALLRVALCRLEARPDGAHTTVSQAVDAARALGGDRFGGLMNAVLRNAQRRHAELEAAVAADEAARLQHPAWWLDRLRADHPDDWAGIAAQGNSHPPMALRVNRRRSTVDAAAAALAAAGIGAQAHGTTGLLLDKPCPVSRLPGFAEGVLSVQDLGAQGAAALLDVAAGQRVLDACAAPGGKACHLLEAADVDLLALDHSEARAQRIADNFARLGLPGRIAVGDAARPDDWWDGRPFDRILADVPCSASGVVRRHPDAKWLRRPKDIAQFASQQRAILDALWRVLAPGGKLLYATCSVFRAENQDQVAAFAARHPDCRRLTLSGAPDLSLLPTAEHDGFYYALLQKAADAA</sequence>
<dbReference type="eggNOG" id="COG0144">
    <property type="taxonomic scope" value="Bacteria"/>
</dbReference>
<evidence type="ECO:0000256" key="12">
    <source>
        <dbReference type="ARBA" id="ARBA00031088"/>
    </source>
</evidence>
<dbReference type="EMBL" id="AFHG01000053">
    <property type="protein sequence ID" value="EGK70841.1"/>
    <property type="molecule type" value="Genomic_DNA"/>
</dbReference>
<comment type="caution">
    <text evidence="16">The sequence shown here is derived from an EMBL/GenBank/DDBJ whole genome shotgun (WGS) entry which is preliminary data.</text>
</comment>
<feature type="binding site" evidence="14">
    <location>
        <position position="308"/>
    </location>
    <ligand>
        <name>S-adenosyl-L-methionine</name>
        <dbReference type="ChEBI" id="CHEBI:59789"/>
    </ligand>
</feature>
<dbReference type="InterPro" id="IPR004573">
    <property type="entry name" value="rRNA_ssu_MeTfrase_B"/>
</dbReference>
<proteinExistence type="inferred from homology"/>
<comment type="similarity">
    <text evidence="3 14">Belongs to the class I-like SAM-binding methyltransferase superfamily. RsmB/NOP family.</text>
</comment>